<dbReference type="EMBL" id="KN664977">
    <property type="protein sequence ID" value="KHN09927.1"/>
    <property type="molecule type" value="Genomic_DNA"/>
</dbReference>
<feature type="domain" description="Formiminotransferase N-terminal subdomain" evidence="1">
    <location>
        <begin position="19"/>
        <end position="214"/>
    </location>
</feature>
<dbReference type="GO" id="GO:0005542">
    <property type="term" value="F:folic acid binding"/>
    <property type="evidence" value="ECO:0007669"/>
    <property type="project" value="InterPro"/>
</dbReference>
<accession>A0A0B2PQQ3</accession>
<dbReference type="InterPro" id="IPR022384">
    <property type="entry name" value="FormiminoTrfase_cat_dom_sf"/>
</dbReference>
<dbReference type="InterPro" id="IPR012886">
    <property type="entry name" value="Formiminotransferase_N"/>
</dbReference>
<dbReference type="SMART" id="SM01222">
    <property type="entry name" value="FTCD_N"/>
    <property type="match status" value="1"/>
</dbReference>
<dbReference type="InterPro" id="IPR051623">
    <property type="entry name" value="FTCD"/>
</dbReference>
<organism evidence="2">
    <name type="scientific">Glycine soja</name>
    <name type="common">Wild soybean</name>
    <dbReference type="NCBI Taxonomy" id="3848"/>
    <lineage>
        <taxon>Eukaryota</taxon>
        <taxon>Viridiplantae</taxon>
        <taxon>Streptophyta</taxon>
        <taxon>Embryophyta</taxon>
        <taxon>Tracheophyta</taxon>
        <taxon>Spermatophyta</taxon>
        <taxon>Magnoliopsida</taxon>
        <taxon>eudicotyledons</taxon>
        <taxon>Gunneridae</taxon>
        <taxon>Pentapetalae</taxon>
        <taxon>rosids</taxon>
        <taxon>fabids</taxon>
        <taxon>Fabales</taxon>
        <taxon>Fabaceae</taxon>
        <taxon>Papilionoideae</taxon>
        <taxon>50 kb inversion clade</taxon>
        <taxon>NPAAA clade</taxon>
        <taxon>indigoferoid/millettioid clade</taxon>
        <taxon>Phaseoleae</taxon>
        <taxon>Glycine</taxon>
        <taxon>Glycine subgen. Soja</taxon>
    </lineage>
</organism>
<dbReference type="PANTHER" id="PTHR12234:SF5">
    <property type="entry name" value="PUTATIVE, EXPRESSED-RELATED"/>
    <property type="match status" value="1"/>
</dbReference>
<dbReference type="InterPro" id="IPR037064">
    <property type="entry name" value="Formiminotransferase_N_sf"/>
</dbReference>
<dbReference type="Proteomes" id="UP000053555">
    <property type="component" value="Unassembled WGS sequence"/>
</dbReference>
<dbReference type="EC" id="2.1.2.5" evidence="2"/>
<name>A0A0B2PQQ3_GLYSO</name>
<dbReference type="Gene3D" id="3.30.990.10">
    <property type="entry name" value="Formiminotransferase, N-terminal subdomain"/>
    <property type="match status" value="1"/>
</dbReference>
<sequence length="286" mass="31780">MNFNCTANKEQKKTVDQSILLCCKFFVSESRNNATLNAIERAARSNPETVIVNMFHDRAYNRARYDLVSYVLHDCTGNPIYSPLHQTVIAMAEATFNAVNLEFHEGAHPRLGAVDDIVFHPLGHASLDEAAWLAKAVAADIGNRFSVPVFLYAAAHPTGKELDAIRRELGYYRPNSRGSQWAGWAMPETLPLSPDEGPNVVSRAKGITMIGARPWVTLYNVPILCTDVSVARRIARKVVGADRVQNRVEMLAAQEGLDIEQGYFTDISPEMIVEKYMKLINSANKS</sequence>
<dbReference type="SUPFAM" id="SSF55116">
    <property type="entry name" value="Formiminotransferase domain of formiminotransferase-cyclodeaminase"/>
    <property type="match status" value="1"/>
</dbReference>
<dbReference type="AlphaFoldDB" id="A0A0B2PQQ3"/>
<protein>
    <submittedName>
        <fullName evidence="2">Formimidoyltransferase-cyclodeaminase</fullName>
        <ecNumber evidence="2">2.1.2.5</ecNumber>
    </submittedName>
</protein>
<evidence type="ECO:0000313" key="2">
    <source>
        <dbReference type="EMBL" id="KHN09927.1"/>
    </source>
</evidence>
<dbReference type="Pfam" id="PF07837">
    <property type="entry name" value="FTCD_N"/>
    <property type="match status" value="1"/>
</dbReference>
<dbReference type="PANTHER" id="PTHR12234">
    <property type="entry name" value="FORMIMINOTRANSFERASE-CYCLODEAMINASE"/>
    <property type="match status" value="1"/>
</dbReference>
<evidence type="ECO:0000259" key="1">
    <source>
        <dbReference type="SMART" id="SM01222"/>
    </source>
</evidence>
<gene>
    <name evidence="2" type="ORF">glysoja_046240</name>
</gene>
<dbReference type="GO" id="GO:0030409">
    <property type="term" value="F:glutamate formimidoyltransferase activity"/>
    <property type="evidence" value="ECO:0007669"/>
    <property type="project" value="UniProtKB-EC"/>
</dbReference>
<proteinExistence type="predicted"/>
<keyword evidence="2" id="KW-0808">Transferase</keyword>
<reference evidence="2" key="1">
    <citation type="submission" date="2014-07" db="EMBL/GenBank/DDBJ databases">
        <title>Identification of a novel salt tolerance gene in wild soybean by whole-genome sequencing.</title>
        <authorList>
            <person name="Lam H.-M."/>
            <person name="Qi X."/>
            <person name="Li M.-W."/>
            <person name="Liu X."/>
            <person name="Xie M."/>
            <person name="Ni M."/>
            <person name="Xu X."/>
        </authorList>
    </citation>
    <scope>NUCLEOTIDE SEQUENCE [LARGE SCALE GENOMIC DNA]</scope>
    <source>
        <tissue evidence="2">Root</tissue>
    </source>
</reference>